<evidence type="ECO:0000313" key="4">
    <source>
        <dbReference type="Proteomes" id="UP000193380"/>
    </source>
</evidence>
<accession>A0A060Z7R1</accession>
<feature type="compositionally biased region" description="Polar residues" evidence="1">
    <location>
        <begin position="78"/>
        <end position="90"/>
    </location>
</feature>
<protein>
    <recommendedName>
        <fullName evidence="2">PH domain-containing protein</fullName>
    </recommendedName>
</protein>
<organism evidence="3 4">
    <name type="scientific">Oncorhynchus mykiss</name>
    <name type="common">Rainbow trout</name>
    <name type="synonym">Salmo gairdneri</name>
    <dbReference type="NCBI Taxonomy" id="8022"/>
    <lineage>
        <taxon>Eukaryota</taxon>
        <taxon>Metazoa</taxon>
        <taxon>Chordata</taxon>
        <taxon>Craniata</taxon>
        <taxon>Vertebrata</taxon>
        <taxon>Euteleostomi</taxon>
        <taxon>Actinopterygii</taxon>
        <taxon>Neopterygii</taxon>
        <taxon>Teleostei</taxon>
        <taxon>Protacanthopterygii</taxon>
        <taxon>Salmoniformes</taxon>
        <taxon>Salmonidae</taxon>
        <taxon>Salmoninae</taxon>
        <taxon>Oncorhynchus</taxon>
    </lineage>
</organism>
<evidence type="ECO:0000313" key="3">
    <source>
        <dbReference type="EMBL" id="CDR00128.1"/>
    </source>
</evidence>
<dbReference type="SUPFAM" id="SSF50729">
    <property type="entry name" value="PH domain-like"/>
    <property type="match status" value="1"/>
</dbReference>
<proteinExistence type="predicted"/>
<reference evidence="3" key="2">
    <citation type="submission" date="2014-03" db="EMBL/GenBank/DDBJ databases">
        <authorList>
            <person name="Genoscope - CEA"/>
        </authorList>
    </citation>
    <scope>NUCLEOTIDE SEQUENCE</scope>
</reference>
<feature type="non-terminal residue" evidence="3">
    <location>
        <position position="1"/>
    </location>
</feature>
<sequence>VCVKASWCVVLQEVYSKRIIPTAAITGVTNVGEQKFEVVTTNRTFLFRAESDFERNEWVSVLQNFTRGRQEGSREITSHSSMTPGSPLTPEQQGYLELRGLRSKLYTVVSGDKVFLYKNMEVRLWGCLVLGVFGPRGVWS</sequence>
<dbReference type="STRING" id="8022.A0A060Z7R1"/>
<dbReference type="Proteomes" id="UP000193380">
    <property type="component" value="Unassembled WGS sequence"/>
</dbReference>
<dbReference type="PANTHER" id="PTHR45899:SF3">
    <property type="entry name" value="ARF-GAP WITH RHO-GAP DOMAIN, ANK REPEAT AND PH DOMAIN-CONTAINING PROTEIN 1"/>
    <property type="match status" value="1"/>
</dbReference>
<dbReference type="AlphaFoldDB" id="A0A060Z7R1"/>
<dbReference type="GO" id="GO:0005547">
    <property type="term" value="F:phosphatidylinositol-3,4,5-trisphosphate binding"/>
    <property type="evidence" value="ECO:0007669"/>
    <property type="project" value="TreeGrafter"/>
</dbReference>
<dbReference type="GO" id="GO:0005737">
    <property type="term" value="C:cytoplasm"/>
    <property type="evidence" value="ECO:0007669"/>
    <property type="project" value="TreeGrafter"/>
</dbReference>
<reference evidence="3" key="1">
    <citation type="journal article" date="2014" name="Nat. Commun.">
        <title>The rainbow trout genome provides novel insights into evolution after whole-genome duplication in vertebrates.</title>
        <authorList>
            <person name="Berthelot C."/>
            <person name="Brunet F."/>
            <person name="Chalopin D."/>
            <person name="Juanchich A."/>
            <person name="Bernard M."/>
            <person name="Noel B."/>
            <person name="Bento P."/>
            <person name="Da Silva C."/>
            <person name="Labadie K."/>
            <person name="Alberti A."/>
            <person name="Aury J.M."/>
            <person name="Louis A."/>
            <person name="Dehais P."/>
            <person name="Bardou P."/>
            <person name="Montfort J."/>
            <person name="Klopp C."/>
            <person name="Cabau C."/>
            <person name="Gaspin C."/>
            <person name="Thorgaard G.H."/>
            <person name="Boussaha M."/>
            <person name="Quillet E."/>
            <person name="Guyomard R."/>
            <person name="Galiana D."/>
            <person name="Bobe J."/>
            <person name="Volff J.N."/>
            <person name="Genet C."/>
            <person name="Wincker P."/>
            <person name="Jaillon O."/>
            <person name="Roest Crollius H."/>
            <person name="Guiguen Y."/>
        </authorList>
    </citation>
    <scope>NUCLEOTIDE SEQUENCE [LARGE SCALE GENOMIC DNA]</scope>
</reference>
<dbReference type="GO" id="GO:0008360">
    <property type="term" value="P:regulation of cell shape"/>
    <property type="evidence" value="ECO:0007669"/>
    <property type="project" value="TreeGrafter"/>
</dbReference>
<feature type="domain" description="PH" evidence="2">
    <location>
        <begin position="1"/>
        <end position="67"/>
    </location>
</feature>
<name>A0A060Z7R1_ONCMY</name>
<dbReference type="InterPro" id="IPR011993">
    <property type="entry name" value="PH-like_dom_sf"/>
</dbReference>
<evidence type="ECO:0000259" key="2">
    <source>
        <dbReference type="PROSITE" id="PS50003"/>
    </source>
</evidence>
<dbReference type="PROSITE" id="PS50003">
    <property type="entry name" value="PH_DOMAIN"/>
    <property type="match status" value="1"/>
</dbReference>
<feature type="region of interest" description="Disordered" evidence="1">
    <location>
        <begin position="70"/>
        <end position="90"/>
    </location>
</feature>
<dbReference type="InterPro" id="IPR052227">
    <property type="entry name" value="Arf-Rho-GAP_ANK-PH_domain"/>
</dbReference>
<gene>
    <name evidence="3" type="ORF">GSONMT00021598001</name>
</gene>
<dbReference type="GO" id="GO:0005096">
    <property type="term" value="F:GTPase activator activity"/>
    <property type="evidence" value="ECO:0007669"/>
    <property type="project" value="TreeGrafter"/>
</dbReference>
<dbReference type="Gene3D" id="2.30.29.30">
    <property type="entry name" value="Pleckstrin-homology domain (PH domain)/Phosphotyrosine-binding domain (PTB)"/>
    <property type="match status" value="1"/>
</dbReference>
<evidence type="ECO:0000256" key="1">
    <source>
        <dbReference type="SAM" id="MobiDB-lite"/>
    </source>
</evidence>
<dbReference type="EMBL" id="FR953585">
    <property type="protein sequence ID" value="CDR00128.1"/>
    <property type="molecule type" value="Genomic_DNA"/>
</dbReference>
<dbReference type="PANTHER" id="PTHR45899">
    <property type="entry name" value="RHO GTPASE ACTIVATING PROTEIN AT 15B, ISOFORM C"/>
    <property type="match status" value="1"/>
</dbReference>
<dbReference type="PaxDb" id="8022-A0A060Z7R1"/>
<dbReference type="InterPro" id="IPR001849">
    <property type="entry name" value="PH_domain"/>
</dbReference>